<evidence type="ECO:0000313" key="2">
    <source>
        <dbReference type="EMBL" id="UOO82816.1"/>
    </source>
</evidence>
<feature type="transmembrane region" description="Helical" evidence="1">
    <location>
        <begin position="60"/>
        <end position="83"/>
    </location>
</feature>
<name>A0ABY4DUU9_9NEIS</name>
<dbReference type="RefSeq" id="WP_244786900.1">
    <property type="nucleotide sequence ID" value="NZ_CP091508.1"/>
</dbReference>
<sequence>MCRFIRVAAVLAEGLADGFGGVGGEGVGGRLKAALPAEGAGDNGGNGIERAGFAAADAPIFSGLLSLIVLLYGGFDLSGIVVFDGRLKESFRR</sequence>
<accession>A0ABY4DUU9</accession>
<keyword evidence="1" id="KW-1133">Transmembrane helix</keyword>
<dbReference type="Proteomes" id="UP000829817">
    <property type="component" value="Chromosome"/>
</dbReference>
<organism evidence="2 3">
    <name type="scientific">Uruburuella testudinis</name>
    <dbReference type="NCBI Taxonomy" id="1282863"/>
    <lineage>
        <taxon>Bacteria</taxon>
        <taxon>Pseudomonadati</taxon>
        <taxon>Pseudomonadota</taxon>
        <taxon>Betaproteobacteria</taxon>
        <taxon>Neisseriales</taxon>
        <taxon>Neisseriaceae</taxon>
        <taxon>Uruburuella</taxon>
    </lineage>
</organism>
<keyword evidence="3" id="KW-1185">Reference proteome</keyword>
<keyword evidence="1" id="KW-0472">Membrane</keyword>
<evidence type="ECO:0000256" key="1">
    <source>
        <dbReference type="SAM" id="Phobius"/>
    </source>
</evidence>
<proteinExistence type="predicted"/>
<gene>
    <name evidence="2" type="ORF">LVJ83_04950</name>
</gene>
<protein>
    <submittedName>
        <fullName evidence="2">Uncharacterized protein</fullName>
    </submittedName>
</protein>
<reference evidence="2 3" key="1">
    <citation type="journal article" date="2022" name="Res Sq">
        <title>Evolution of multicellular longitudinally dividing oral cavity symbionts (Neisseriaceae).</title>
        <authorList>
            <person name="Nyongesa S."/>
            <person name="Weber P."/>
            <person name="Bernet E."/>
            <person name="Pullido F."/>
            <person name="Nieckarz M."/>
            <person name="Delaby M."/>
            <person name="Nieves C."/>
            <person name="Viehboeck T."/>
            <person name="Krause N."/>
            <person name="Rivera-Millot A."/>
            <person name="Nakamura A."/>
            <person name="Vischer N."/>
            <person name="VanNieuwenhze M."/>
            <person name="Brun Y."/>
            <person name="Cava F."/>
            <person name="Bulgheresi S."/>
            <person name="Veyrier F."/>
        </authorList>
    </citation>
    <scope>NUCLEOTIDE SEQUENCE [LARGE SCALE GENOMIC DNA]</scope>
    <source>
        <strain evidence="2 3">CCUG 63373m</strain>
    </source>
</reference>
<keyword evidence="1" id="KW-0812">Transmembrane</keyword>
<dbReference type="EMBL" id="CP091508">
    <property type="protein sequence ID" value="UOO82816.1"/>
    <property type="molecule type" value="Genomic_DNA"/>
</dbReference>
<evidence type="ECO:0000313" key="3">
    <source>
        <dbReference type="Proteomes" id="UP000829817"/>
    </source>
</evidence>